<organism evidence="2 3">
    <name type="scientific">Polyangium fumosum</name>
    <dbReference type="NCBI Taxonomy" id="889272"/>
    <lineage>
        <taxon>Bacteria</taxon>
        <taxon>Pseudomonadati</taxon>
        <taxon>Myxococcota</taxon>
        <taxon>Polyangia</taxon>
        <taxon>Polyangiales</taxon>
        <taxon>Polyangiaceae</taxon>
        <taxon>Polyangium</taxon>
    </lineage>
</organism>
<proteinExistence type="predicted"/>
<keyword evidence="3" id="KW-1185">Reference proteome</keyword>
<protein>
    <submittedName>
        <fullName evidence="2">Uncharacterized protein</fullName>
    </submittedName>
</protein>
<evidence type="ECO:0000313" key="2">
    <source>
        <dbReference type="EMBL" id="TKD12074.1"/>
    </source>
</evidence>
<evidence type="ECO:0000256" key="1">
    <source>
        <dbReference type="SAM" id="MobiDB-lite"/>
    </source>
</evidence>
<feature type="compositionally biased region" description="Basic residues" evidence="1">
    <location>
        <begin position="31"/>
        <end position="68"/>
    </location>
</feature>
<dbReference type="AlphaFoldDB" id="A0A4U1JHJ2"/>
<evidence type="ECO:0000313" key="3">
    <source>
        <dbReference type="Proteomes" id="UP000309215"/>
    </source>
</evidence>
<dbReference type="Proteomes" id="UP000309215">
    <property type="component" value="Unassembled WGS sequence"/>
</dbReference>
<accession>A0A4U1JHJ2</accession>
<comment type="caution">
    <text evidence="2">The sequence shown here is derived from an EMBL/GenBank/DDBJ whole genome shotgun (WGS) entry which is preliminary data.</text>
</comment>
<name>A0A4U1JHJ2_9BACT</name>
<dbReference type="EMBL" id="SSMQ01000004">
    <property type="protein sequence ID" value="TKD12074.1"/>
    <property type="molecule type" value="Genomic_DNA"/>
</dbReference>
<gene>
    <name evidence="2" type="ORF">E8A74_05545</name>
</gene>
<feature type="region of interest" description="Disordered" evidence="1">
    <location>
        <begin position="1"/>
        <end position="70"/>
    </location>
</feature>
<reference evidence="2 3" key="1">
    <citation type="submission" date="2019-04" db="EMBL/GenBank/DDBJ databases">
        <authorList>
            <person name="Li Y."/>
            <person name="Wang J."/>
        </authorList>
    </citation>
    <scope>NUCLEOTIDE SEQUENCE [LARGE SCALE GENOMIC DNA]</scope>
    <source>
        <strain evidence="2 3">DSM 14668</strain>
    </source>
</reference>
<sequence length="144" mass="15832">MRIALDPAGGDEVPRVPRLGELAQARGQPRAARRARARAPRGGARRLRHARRRRGRPRLARPPRRPARARLGAATCAPRLGRGAPGALCERRVLGFGLGRSGRGHASSVARGARRICRGLHDSPRRPARRRRLCGRRGDVLRPL</sequence>